<dbReference type="Pfam" id="PF00106">
    <property type="entry name" value="adh_short"/>
    <property type="match status" value="1"/>
</dbReference>
<dbReference type="GO" id="GO:0016020">
    <property type="term" value="C:membrane"/>
    <property type="evidence" value="ECO:0007669"/>
    <property type="project" value="TreeGrafter"/>
</dbReference>
<dbReference type="PRINTS" id="PR00081">
    <property type="entry name" value="GDHRDH"/>
</dbReference>
<organism evidence="5 6">
    <name type="scientific">Coemansia spiralis</name>
    <dbReference type="NCBI Taxonomy" id="417178"/>
    <lineage>
        <taxon>Eukaryota</taxon>
        <taxon>Fungi</taxon>
        <taxon>Fungi incertae sedis</taxon>
        <taxon>Zoopagomycota</taxon>
        <taxon>Kickxellomycotina</taxon>
        <taxon>Kickxellomycetes</taxon>
        <taxon>Kickxellales</taxon>
        <taxon>Kickxellaceae</taxon>
        <taxon>Coemansia</taxon>
    </lineage>
</organism>
<keyword evidence="2" id="KW-0521">NADP</keyword>
<reference evidence="5" key="1">
    <citation type="submission" date="2022-07" db="EMBL/GenBank/DDBJ databases">
        <title>Phylogenomic reconstructions and comparative analyses of Kickxellomycotina fungi.</title>
        <authorList>
            <person name="Reynolds N.K."/>
            <person name="Stajich J.E."/>
            <person name="Barry K."/>
            <person name="Grigoriev I.V."/>
            <person name="Crous P."/>
            <person name="Smith M.E."/>
        </authorList>
    </citation>
    <scope>NUCLEOTIDE SEQUENCE</scope>
    <source>
        <strain evidence="5">NRRL 3115</strain>
    </source>
</reference>
<dbReference type="PANTHER" id="PTHR44196:SF1">
    <property type="entry name" value="DEHYDROGENASE_REDUCTASE SDR FAMILY MEMBER 7B"/>
    <property type="match status" value="1"/>
</dbReference>
<evidence type="ECO:0000313" key="5">
    <source>
        <dbReference type="EMBL" id="KAJ2675230.1"/>
    </source>
</evidence>
<keyword evidence="3" id="KW-0560">Oxidoreductase</keyword>
<dbReference type="InterPro" id="IPR002347">
    <property type="entry name" value="SDR_fam"/>
</dbReference>
<comment type="function">
    <text evidence="4">Putative oxidoreductase.</text>
</comment>
<dbReference type="GO" id="GO:0016491">
    <property type="term" value="F:oxidoreductase activity"/>
    <property type="evidence" value="ECO:0007669"/>
    <property type="project" value="UniProtKB-KW"/>
</dbReference>
<dbReference type="AlphaFoldDB" id="A0A9W8KXS0"/>
<accession>A0A9W8KXS0</accession>
<dbReference type="Gene3D" id="3.40.50.720">
    <property type="entry name" value="NAD(P)-binding Rossmann-like Domain"/>
    <property type="match status" value="1"/>
</dbReference>
<evidence type="ECO:0000256" key="4">
    <source>
        <dbReference type="ARBA" id="ARBA00037096"/>
    </source>
</evidence>
<comment type="caution">
    <text evidence="5">The sequence shown here is derived from an EMBL/GenBank/DDBJ whole genome shotgun (WGS) entry which is preliminary data.</text>
</comment>
<sequence length="315" mass="33777">MALWMLTTLAGAWIGYKVLLKLRPTPSVRGRKVVIVGASSGIGRSTALEYAQRGAHLLLCARRKDELAQVADLCRAATPLASTTVHVVVGDVTKRETQMALRDKAMGLWGGETDYLVLNAGALSVRPIAELWGISPASEPDHVAKVDQQVADRADELLRQMMDINLHAPATIAGLLLPMLARSKGSIVVVSSMVALVAAPTRSLYTASKQAVSGYFCAMRMEIQRQFNVAVTIVYPGTVATDLRLAALDREGPGPVAGSASSKMSAQKCAQQIVRAAALRERELITPLPYRISAMVHTVAPSVVEHMARKKYGLA</sequence>
<name>A0A9W8KXS0_9FUNG</name>
<evidence type="ECO:0000256" key="1">
    <source>
        <dbReference type="ARBA" id="ARBA00006484"/>
    </source>
</evidence>
<evidence type="ECO:0000256" key="2">
    <source>
        <dbReference type="ARBA" id="ARBA00022857"/>
    </source>
</evidence>
<evidence type="ECO:0000313" key="6">
    <source>
        <dbReference type="Proteomes" id="UP001151518"/>
    </source>
</evidence>
<dbReference type="InterPro" id="IPR020904">
    <property type="entry name" value="Sc_DH/Rdtase_CS"/>
</dbReference>
<comment type="similarity">
    <text evidence="1">Belongs to the short-chain dehydrogenases/reductases (SDR) family.</text>
</comment>
<gene>
    <name evidence="5" type="ORF">GGI25_004070</name>
</gene>
<evidence type="ECO:0000256" key="3">
    <source>
        <dbReference type="ARBA" id="ARBA00023002"/>
    </source>
</evidence>
<protein>
    <submittedName>
        <fullName evidence="5">Uncharacterized protein</fullName>
    </submittedName>
</protein>
<dbReference type="PROSITE" id="PS00061">
    <property type="entry name" value="ADH_SHORT"/>
    <property type="match status" value="1"/>
</dbReference>
<dbReference type="Proteomes" id="UP001151518">
    <property type="component" value="Unassembled WGS sequence"/>
</dbReference>
<dbReference type="PANTHER" id="PTHR44196">
    <property type="entry name" value="DEHYDROGENASE/REDUCTASE SDR FAMILY MEMBER 7B"/>
    <property type="match status" value="1"/>
</dbReference>
<dbReference type="SUPFAM" id="SSF51735">
    <property type="entry name" value="NAD(P)-binding Rossmann-fold domains"/>
    <property type="match status" value="1"/>
</dbReference>
<dbReference type="OrthoDB" id="1933717at2759"/>
<dbReference type="EMBL" id="JANBTW010000050">
    <property type="protein sequence ID" value="KAJ2675230.1"/>
    <property type="molecule type" value="Genomic_DNA"/>
</dbReference>
<dbReference type="InterPro" id="IPR036291">
    <property type="entry name" value="NAD(P)-bd_dom_sf"/>
</dbReference>
<proteinExistence type="inferred from homology"/>